<accession>A0A6S6T0J5</accession>
<feature type="signal peptide" evidence="1">
    <location>
        <begin position="1"/>
        <end position="20"/>
    </location>
</feature>
<dbReference type="AlphaFoldDB" id="A0A6S6T0J5"/>
<protein>
    <recommendedName>
        <fullName evidence="3">DUF4968 domain-containing protein</fullName>
    </recommendedName>
</protein>
<gene>
    <name evidence="2" type="ORF">HELGO_WM18782</name>
</gene>
<dbReference type="EMBL" id="CACVAV010000266">
    <property type="protein sequence ID" value="CAA6816571.1"/>
    <property type="molecule type" value="Genomic_DNA"/>
</dbReference>
<sequence>MNKSSFLGLFLLLMNTGSYAESTVHTNQQAKSTSTTATVKFVIRIPQKLALTSTNGKVTFDSNTGNLLTINHRTNSNTFISKTKFIQLQQNRQDTYTVASP</sequence>
<evidence type="ECO:0008006" key="3">
    <source>
        <dbReference type="Google" id="ProtNLM"/>
    </source>
</evidence>
<evidence type="ECO:0000313" key="2">
    <source>
        <dbReference type="EMBL" id="CAA6816571.1"/>
    </source>
</evidence>
<reference evidence="2" key="1">
    <citation type="submission" date="2020-01" db="EMBL/GenBank/DDBJ databases">
        <authorList>
            <person name="Meier V. D."/>
            <person name="Meier V D."/>
        </authorList>
    </citation>
    <scope>NUCLEOTIDE SEQUENCE</scope>
    <source>
        <strain evidence="2">HLG_WM_MAG_08</strain>
    </source>
</reference>
<evidence type="ECO:0000256" key="1">
    <source>
        <dbReference type="SAM" id="SignalP"/>
    </source>
</evidence>
<organism evidence="2">
    <name type="scientific">uncultured Thiotrichaceae bacterium</name>
    <dbReference type="NCBI Taxonomy" id="298394"/>
    <lineage>
        <taxon>Bacteria</taxon>
        <taxon>Pseudomonadati</taxon>
        <taxon>Pseudomonadota</taxon>
        <taxon>Gammaproteobacteria</taxon>
        <taxon>Thiotrichales</taxon>
        <taxon>Thiotrichaceae</taxon>
        <taxon>environmental samples</taxon>
    </lineage>
</organism>
<feature type="chain" id="PRO_5028126217" description="DUF4968 domain-containing protein" evidence="1">
    <location>
        <begin position="21"/>
        <end position="101"/>
    </location>
</feature>
<proteinExistence type="predicted"/>
<keyword evidence="1" id="KW-0732">Signal</keyword>
<name>A0A6S6T0J5_9GAMM</name>